<accession>A0A146JZ10</accession>
<dbReference type="AlphaFoldDB" id="A0A146JZ10"/>
<keyword evidence="1" id="KW-0812">Transmembrane</keyword>
<evidence type="ECO:0000256" key="1">
    <source>
        <dbReference type="SAM" id="Phobius"/>
    </source>
</evidence>
<evidence type="ECO:0000313" key="2">
    <source>
        <dbReference type="EMBL" id="JAP89767.1"/>
    </source>
</evidence>
<protein>
    <recommendedName>
        <fullName evidence="3">Transmembrane protein</fullName>
    </recommendedName>
</protein>
<feature type="non-terminal residue" evidence="2">
    <location>
        <position position="1"/>
    </location>
</feature>
<dbReference type="EMBL" id="GDID01006839">
    <property type="protein sequence ID" value="JAP89767.1"/>
    <property type="molecule type" value="Transcribed_RNA"/>
</dbReference>
<organism evidence="2">
    <name type="scientific">Trepomonas sp. PC1</name>
    <dbReference type="NCBI Taxonomy" id="1076344"/>
    <lineage>
        <taxon>Eukaryota</taxon>
        <taxon>Metamonada</taxon>
        <taxon>Diplomonadida</taxon>
        <taxon>Hexamitidae</taxon>
        <taxon>Hexamitinae</taxon>
        <taxon>Trepomonas</taxon>
    </lineage>
</organism>
<evidence type="ECO:0008006" key="3">
    <source>
        <dbReference type="Google" id="ProtNLM"/>
    </source>
</evidence>
<reference evidence="2" key="1">
    <citation type="submission" date="2015-07" db="EMBL/GenBank/DDBJ databases">
        <title>Adaptation to a free-living lifestyle via gene acquisitions in the diplomonad Trepomonas sp. PC1.</title>
        <authorList>
            <person name="Xu F."/>
            <person name="Jerlstrom-Hultqvist J."/>
            <person name="Kolisko M."/>
            <person name="Simpson A.G.B."/>
            <person name="Roger A.J."/>
            <person name="Svard S.G."/>
            <person name="Andersson J.O."/>
        </authorList>
    </citation>
    <scope>NUCLEOTIDE SEQUENCE</scope>
    <source>
        <strain evidence="2">PC1</strain>
    </source>
</reference>
<name>A0A146JZ10_9EUKA</name>
<keyword evidence="1" id="KW-0472">Membrane</keyword>
<sequence length="496" mass="56262">PVADKFQEFYKQFQVKQAIQLIQIDLSYCLIWDIYIQQLSKGVSAVQVQISLNNVRVASGESDINGNFVKALQCSVVTKAEQIFDIRVFHQYEQQSTMVIKSPDMNHIQLAICMEMLAALTLNISDSTNVAKHQWFVLQDAYDNQVQVQSNSLGIKFIQVREVRSLNLTKQLKLVVSGDKYFQPMSIGIQLENPQMMQFISLKPHLVVQALFMNGSLGVNLLEVSLNYQNMTIATNLTDQNGKVGYLVPFNVVTHQQQKFTLTSNSSQFGVQDLQIVKAANSEFTEAIKKFVTVKFELFESVINNLNHVQATISQSQKEENSTSDNNILNFYNDYVTDIPVVLSVTDDRFEELNGTINIGQTVLLRPIFALRVQAKEKRNPIKANFTVLGDTFTDKQSNVEQLLCYVPKHVKKVNITVSVSGHDVQTKQITAQQLVDEVFVFYKSTNQNMLIGIAAFLAFDISIIVLIFVSCRKANRKNRLKQQEIELPLLQKEQK</sequence>
<proteinExistence type="predicted"/>
<gene>
    <name evidence="2" type="ORF">TPC1_30738</name>
</gene>
<feature type="transmembrane region" description="Helical" evidence="1">
    <location>
        <begin position="450"/>
        <end position="472"/>
    </location>
</feature>
<keyword evidence="1" id="KW-1133">Transmembrane helix</keyword>